<dbReference type="AlphaFoldDB" id="A0A1M6NGE4"/>
<evidence type="ECO:0000313" key="2">
    <source>
        <dbReference type="EMBL" id="SHJ94749.1"/>
    </source>
</evidence>
<organism evidence="2 3">
    <name type="scientific">Aequorivita viscosa</name>
    <dbReference type="NCBI Taxonomy" id="797419"/>
    <lineage>
        <taxon>Bacteria</taxon>
        <taxon>Pseudomonadati</taxon>
        <taxon>Bacteroidota</taxon>
        <taxon>Flavobacteriia</taxon>
        <taxon>Flavobacteriales</taxon>
        <taxon>Flavobacteriaceae</taxon>
        <taxon>Aequorivita</taxon>
    </lineage>
</organism>
<protein>
    <recommendedName>
        <fullName evidence="4">Lipoprotein</fullName>
    </recommendedName>
</protein>
<keyword evidence="1" id="KW-0732">Signal</keyword>
<keyword evidence="3" id="KW-1185">Reference proteome</keyword>
<dbReference type="PROSITE" id="PS51257">
    <property type="entry name" value="PROKAR_LIPOPROTEIN"/>
    <property type="match status" value="1"/>
</dbReference>
<accession>A0A1M6NGE4</accession>
<feature type="signal peptide" evidence="1">
    <location>
        <begin position="1"/>
        <end position="24"/>
    </location>
</feature>
<reference evidence="3" key="1">
    <citation type="submission" date="2016-11" db="EMBL/GenBank/DDBJ databases">
        <authorList>
            <person name="Varghese N."/>
            <person name="Submissions S."/>
        </authorList>
    </citation>
    <scope>NUCLEOTIDE SEQUENCE [LARGE SCALE GENOMIC DNA]</scope>
    <source>
        <strain evidence="3">DSM 26349</strain>
    </source>
</reference>
<evidence type="ECO:0000313" key="3">
    <source>
        <dbReference type="Proteomes" id="UP000184172"/>
    </source>
</evidence>
<feature type="chain" id="PRO_5009919745" description="Lipoprotein" evidence="1">
    <location>
        <begin position="25"/>
        <end position="53"/>
    </location>
</feature>
<evidence type="ECO:0008006" key="4">
    <source>
        <dbReference type="Google" id="ProtNLM"/>
    </source>
</evidence>
<name>A0A1M6NGE4_9FLAO</name>
<dbReference type="RefSeq" id="WP_159431788.1">
    <property type="nucleotide sequence ID" value="NZ_FNNS01000026.1"/>
</dbReference>
<dbReference type="STRING" id="797419.SAMN05216556_1268"/>
<dbReference type="EMBL" id="FQYV01000034">
    <property type="protein sequence ID" value="SHJ94749.1"/>
    <property type="molecule type" value="Genomic_DNA"/>
</dbReference>
<dbReference type="OrthoDB" id="1454224at2"/>
<sequence>MKKRCHILSIGLISLMLYSCTPQAISEDESIPQACCGDDAHIPPVPPPNWNGG</sequence>
<proteinExistence type="predicted"/>
<dbReference type="Proteomes" id="UP000184172">
    <property type="component" value="Unassembled WGS sequence"/>
</dbReference>
<gene>
    <name evidence="2" type="ORF">SAMN04487908_1347</name>
</gene>
<evidence type="ECO:0000256" key="1">
    <source>
        <dbReference type="SAM" id="SignalP"/>
    </source>
</evidence>